<sequence>MTLTNNESELSEINVTPFIDVMLVLLIIFMVVTPIVTSSVKVELPTSKSEEKSDTDKPLILSINEKSELFIKDEMITLENLEQKLDEKSLNNKESVIYFYVDKSVSYEKLMEVVEGVKLAKYSKIAFSTKMPD</sequence>
<evidence type="ECO:0000256" key="6">
    <source>
        <dbReference type="ARBA" id="ARBA00023136"/>
    </source>
</evidence>
<evidence type="ECO:0000256" key="7">
    <source>
        <dbReference type="RuleBase" id="RU003879"/>
    </source>
</evidence>
<keyword evidence="7" id="KW-0653">Protein transport</keyword>
<dbReference type="InterPro" id="IPR003400">
    <property type="entry name" value="ExbD"/>
</dbReference>
<dbReference type="GO" id="GO:0005886">
    <property type="term" value="C:plasma membrane"/>
    <property type="evidence" value="ECO:0007669"/>
    <property type="project" value="UniProtKB-SubCell"/>
</dbReference>
<comment type="similarity">
    <text evidence="2 7">Belongs to the ExbD/TolR family.</text>
</comment>
<dbReference type="Pfam" id="PF02472">
    <property type="entry name" value="ExbD"/>
    <property type="match status" value="1"/>
</dbReference>
<evidence type="ECO:0000256" key="5">
    <source>
        <dbReference type="ARBA" id="ARBA00022989"/>
    </source>
</evidence>
<evidence type="ECO:0000256" key="3">
    <source>
        <dbReference type="ARBA" id="ARBA00022475"/>
    </source>
</evidence>
<evidence type="ECO:0000313" key="9">
    <source>
        <dbReference type="EMBL" id="QCD45567.1"/>
    </source>
</evidence>
<reference evidence="9 10" key="1">
    <citation type="submission" date="2016-07" db="EMBL/GenBank/DDBJ databases">
        <title>Comparative genomics of the Campylobacter concisus group.</title>
        <authorList>
            <person name="Miller W.G."/>
            <person name="Yee E."/>
            <person name="Chapman M.H."/>
            <person name="Huynh S."/>
            <person name="Bono J.L."/>
            <person name="On S.L.W."/>
            <person name="StLeger J."/>
            <person name="Foster G."/>
            <person name="Parker C.T."/>
        </authorList>
    </citation>
    <scope>NUCLEOTIDE SEQUENCE [LARGE SCALE GENOMIC DNA]</scope>
    <source>
        <strain evidence="9 10">CCUG 21559</strain>
    </source>
</reference>
<keyword evidence="5 8" id="KW-1133">Transmembrane helix</keyword>
<dbReference type="Proteomes" id="UP000503264">
    <property type="component" value="Chromosome"/>
</dbReference>
<dbReference type="GO" id="GO:0022857">
    <property type="term" value="F:transmembrane transporter activity"/>
    <property type="evidence" value="ECO:0007669"/>
    <property type="project" value="InterPro"/>
</dbReference>
<dbReference type="PANTHER" id="PTHR30558:SF9">
    <property type="entry name" value="BIOPOLYMER TRANSPORT PROTEIN EXBD"/>
    <property type="match status" value="1"/>
</dbReference>
<evidence type="ECO:0000313" key="10">
    <source>
        <dbReference type="Proteomes" id="UP000503264"/>
    </source>
</evidence>
<protein>
    <submittedName>
        <fullName evidence="9">TonB system transport protein ExbD</fullName>
    </submittedName>
</protein>
<comment type="subcellular location">
    <subcellularLocation>
        <location evidence="1">Cell membrane</location>
        <topology evidence="1">Single-pass membrane protein</topology>
    </subcellularLocation>
    <subcellularLocation>
        <location evidence="7">Cell membrane</location>
        <topology evidence="7">Single-pass type II membrane protein</topology>
    </subcellularLocation>
</comment>
<gene>
    <name evidence="9" type="primary">exbD2</name>
    <name evidence="9" type="ORF">CMUC_1819</name>
</gene>
<dbReference type="RefSeq" id="WP_171994253.1">
    <property type="nucleotide sequence ID" value="NZ_CP012542.1"/>
</dbReference>
<dbReference type="EMBL" id="CP012542">
    <property type="protein sequence ID" value="QCD45567.1"/>
    <property type="molecule type" value="Genomic_DNA"/>
</dbReference>
<feature type="transmembrane region" description="Helical" evidence="8">
    <location>
        <begin position="15"/>
        <end position="36"/>
    </location>
</feature>
<dbReference type="GO" id="GO:0015031">
    <property type="term" value="P:protein transport"/>
    <property type="evidence" value="ECO:0007669"/>
    <property type="project" value="UniProtKB-KW"/>
</dbReference>
<evidence type="ECO:0000256" key="8">
    <source>
        <dbReference type="SAM" id="Phobius"/>
    </source>
</evidence>
<dbReference type="PANTHER" id="PTHR30558">
    <property type="entry name" value="EXBD MEMBRANE COMPONENT OF PMF-DRIVEN MACROMOLECULE IMPORT SYSTEM"/>
    <property type="match status" value="1"/>
</dbReference>
<accession>A0A6G5QJ09</accession>
<dbReference type="AlphaFoldDB" id="A0A6G5QJ09"/>
<evidence type="ECO:0000256" key="1">
    <source>
        <dbReference type="ARBA" id="ARBA00004162"/>
    </source>
</evidence>
<proteinExistence type="inferred from homology"/>
<dbReference type="Gene3D" id="3.30.420.270">
    <property type="match status" value="1"/>
</dbReference>
<keyword evidence="4 7" id="KW-0812">Transmembrane</keyword>
<keyword evidence="3" id="KW-1003">Cell membrane</keyword>
<evidence type="ECO:0000256" key="4">
    <source>
        <dbReference type="ARBA" id="ARBA00022692"/>
    </source>
</evidence>
<keyword evidence="7" id="KW-0813">Transport</keyword>
<organism evidence="9 10">
    <name type="scientific">Campylobacter mucosalis CCUG 21559</name>
    <dbReference type="NCBI Taxonomy" id="1032067"/>
    <lineage>
        <taxon>Bacteria</taxon>
        <taxon>Pseudomonadati</taxon>
        <taxon>Campylobacterota</taxon>
        <taxon>Epsilonproteobacteria</taxon>
        <taxon>Campylobacterales</taxon>
        <taxon>Campylobacteraceae</taxon>
        <taxon>Campylobacter</taxon>
    </lineage>
</organism>
<name>A0A6G5QJ09_9BACT</name>
<evidence type="ECO:0000256" key="2">
    <source>
        <dbReference type="ARBA" id="ARBA00005811"/>
    </source>
</evidence>
<keyword evidence="6 8" id="KW-0472">Membrane</keyword>
<keyword evidence="10" id="KW-1185">Reference proteome</keyword>